<dbReference type="Proteomes" id="UP000296201">
    <property type="component" value="Chromosome"/>
</dbReference>
<name>A0A4P7P4C7_9GAMM</name>
<dbReference type="OrthoDB" id="5616152at2"/>
<dbReference type="AlphaFoldDB" id="A0A4P7P4C7"/>
<protein>
    <submittedName>
        <fullName evidence="1">Uncharacterized protein</fullName>
    </submittedName>
</protein>
<reference evidence="1 2" key="1">
    <citation type="submission" date="2018-08" db="EMBL/GenBank/DDBJ databases">
        <title>Horizontal acquisition of hydrogen conversion ability and other habitat adaptations in Hydrogenovibrio crunogenus strains.</title>
        <authorList>
            <person name="Gonnella G."/>
            <person name="Adam N."/>
            <person name="Perner M."/>
        </authorList>
    </citation>
    <scope>NUCLEOTIDE SEQUENCE [LARGE SCALE GENOMIC DNA]</scope>
    <source>
        <strain evidence="1 2">SP-41</strain>
    </source>
</reference>
<accession>A0A4P7P4C7</accession>
<keyword evidence="2" id="KW-1185">Reference proteome</keyword>
<dbReference type="EMBL" id="CP032096">
    <property type="protein sequence ID" value="QBZ84232.1"/>
    <property type="molecule type" value="Genomic_DNA"/>
</dbReference>
<evidence type="ECO:0000313" key="2">
    <source>
        <dbReference type="Proteomes" id="UP000296201"/>
    </source>
</evidence>
<organism evidence="1 2">
    <name type="scientific">Hydrogenovibrio crunogenus</name>
    <dbReference type="NCBI Taxonomy" id="39765"/>
    <lineage>
        <taxon>Bacteria</taxon>
        <taxon>Pseudomonadati</taxon>
        <taxon>Pseudomonadota</taxon>
        <taxon>Gammaproteobacteria</taxon>
        <taxon>Thiotrichales</taxon>
        <taxon>Piscirickettsiaceae</taxon>
        <taxon>Hydrogenovibrio</taxon>
    </lineage>
</organism>
<evidence type="ECO:0000313" key="1">
    <source>
        <dbReference type="EMBL" id="QBZ84232.1"/>
    </source>
</evidence>
<dbReference type="RefSeq" id="WP_135796757.1">
    <property type="nucleotide sequence ID" value="NZ_CP032096.1"/>
</dbReference>
<sequence length="90" mass="10498">MIYLTISPSQAEPFQKQMQHHEWEMVSQEGGQSQFIGWAYVMHWQKQVDDKMAKVWLHYSDNQGQLEAYLEMNPAAKPLIDSVVAEITDE</sequence>
<proteinExistence type="predicted"/>
<gene>
    <name evidence="1" type="ORF">GHNINEIG_02309</name>
</gene>